<dbReference type="Gene3D" id="3.40.50.1980">
    <property type="entry name" value="Nitrogenase molybdenum iron protein domain"/>
    <property type="match status" value="2"/>
</dbReference>
<evidence type="ECO:0000256" key="2">
    <source>
        <dbReference type="ARBA" id="ARBA00022729"/>
    </source>
</evidence>
<feature type="region of interest" description="Disordered" evidence="3">
    <location>
        <begin position="21"/>
        <end position="42"/>
    </location>
</feature>
<comment type="similarity">
    <text evidence="1">Belongs to the bacterial solute-binding protein 8 family.</text>
</comment>
<feature type="domain" description="Fe/B12 periplasmic-binding" evidence="5">
    <location>
        <begin position="60"/>
        <end position="311"/>
    </location>
</feature>
<feature type="compositionally biased region" description="Polar residues" evidence="3">
    <location>
        <begin position="24"/>
        <end position="37"/>
    </location>
</feature>
<dbReference type="EMBL" id="JACHLY010000001">
    <property type="protein sequence ID" value="MBB5999628.1"/>
    <property type="molecule type" value="Genomic_DNA"/>
</dbReference>
<sequence length="314" mass="33171">MPSARRLSAALLLAALTLSACGGPQNSGQDQDPSESQDAGFPVTVEDASGEVTLESAPERIVSLTPSVTEMLFAIDAGDQVTAVDEHSDHPEEAPTTDLSGFEPSVEAIVEYEPDLVVLARNAAETADQLKEVDVPVLILPSAADLDQAYDQMRTLGEATGNADRAGEVADRVESDVDAIVEETTAEIGESDLTYYHELDSGMYSVTSETFIGQVYDRFGLQNIADSTEDTAGGYPQLSAEYVVDQNPDLVFLAYPGEGAVEDLGERPAFDSIDAVSDGDVVHLDPDIASRWGPRVVDLAESVSAAVTDAAQEG</sequence>
<dbReference type="Pfam" id="PF01497">
    <property type="entry name" value="Peripla_BP_2"/>
    <property type="match status" value="1"/>
</dbReference>
<gene>
    <name evidence="6" type="ORF">HNR25_003379</name>
</gene>
<dbReference type="AlphaFoldDB" id="A0A841EFF9"/>
<comment type="caution">
    <text evidence="6">The sequence shown here is derived from an EMBL/GenBank/DDBJ whole genome shotgun (WGS) entry which is preliminary data.</text>
</comment>
<dbReference type="NCBIfam" id="NF038402">
    <property type="entry name" value="TroA_like"/>
    <property type="match status" value="1"/>
</dbReference>
<dbReference type="PROSITE" id="PS50983">
    <property type="entry name" value="FE_B12_PBP"/>
    <property type="match status" value="1"/>
</dbReference>
<organism evidence="6 7">
    <name type="scientific">Streptomonospora salina</name>
    <dbReference type="NCBI Taxonomy" id="104205"/>
    <lineage>
        <taxon>Bacteria</taxon>
        <taxon>Bacillati</taxon>
        <taxon>Actinomycetota</taxon>
        <taxon>Actinomycetes</taxon>
        <taxon>Streptosporangiales</taxon>
        <taxon>Nocardiopsidaceae</taxon>
        <taxon>Streptomonospora</taxon>
    </lineage>
</organism>
<feature type="chain" id="PRO_5038414217" evidence="4">
    <location>
        <begin position="23"/>
        <end position="314"/>
    </location>
</feature>
<reference evidence="6 7" key="1">
    <citation type="submission" date="2020-08" db="EMBL/GenBank/DDBJ databases">
        <title>Sequencing the genomes of 1000 actinobacteria strains.</title>
        <authorList>
            <person name="Klenk H.-P."/>
        </authorList>
    </citation>
    <scope>NUCLEOTIDE SEQUENCE [LARGE SCALE GENOMIC DNA]</scope>
    <source>
        <strain evidence="6 7">DSM 44593</strain>
    </source>
</reference>
<dbReference type="InterPro" id="IPR002491">
    <property type="entry name" value="ABC_transptr_periplasmic_BD"/>
</dbReference>
<protein>
    <submittedName>
        <fullName evidence="6">Iron complex transport system substrate-binding protein</fullName>
    </submittedName>
</protein>
<keyword evidence="2 4" id="KW-0732">Signal</keyword>
<evidence type="ECO:0000259" key="5">
    <source>
        <dbReference type="PROSITE" id="PS50983"/>
    </source>
</evidence>
<evidence type="ECO:0000313" key="6">
    <source>
        <dbReference type="EMBL" id="MBB5999628.1"/>
    </source>
</evidence>
<dbReference type="Proteomes" id="UP000578077">
    <property type="component" value="Unassembled WGS sequence"/>
</dbReference>
<dbReference type="SUPFAM" id="SSF53807">
    <property type="entry name" value="Helical backbone' metal receptor"/>
    <property type="match status" value="1"/>
</dbReference>
<dbReference type="InterPro" id="IPR054828">
    <property type="entry name" value="Vit_B12_bind_prot"/>
</dbReference>
<feature type="signal peptide" evidence="4">
    <location>
        <begin position="1"/>
        <end position="22"/>
    </location>
</feature>
<name>A0A841EFF9_9ACTN</name>
<accession>A0A841EFF9</accession>
<proteinExistence type="inferred from homology"/>
<evidence type="ECO:0000256" key="4">
    <source>
        <dbReference type="SAM" id="SignalP"/>
    </source>
</evidence>
<dbReference type="RefSeq" id="WP_184636577.1">
    <property type="nucleotide sequence ID" value="NZ_BAABKT010000039.1"/>
</dbReference>
<evidence type="ECO:0000256" key="3">
    <source>
        <dbReference type="SAM" id="MobiDB-lite"/>
    </source>
</evidence>
<dbReference type="PANTHER" id="PTHR30535:SF34">
    <property type="entry name" value="MOLYBDATE-BINDING PROTEIN MOLA"/>
    <property type="match status" value="1"/>
</dbReference>
<dbReference type="InterPro" id="IPR050902">
    <property type="entry name" value="ABC_Transporter_SBP"/>
</dbReference>
<dbReference type="PROSITE" id="PS51257">
    <property type="entry name" value="PROKAR_LIPOPROTEIN"/>
    <property type="match status" value="1"/>
</dbReference>
<evidence type="ECO:0000256" key="1">
    <source>
        <dbReference type="ARBA" id="ARBA00008814"/>
    </source>
</evidence>
<keyword evidence="7" id="KW-1185">Reference proteome</keyword>
<dbReference type="CDD" id="cd01143">
    <property type="entry name" value="YvrC"/>
    <property type="match status" value="1"/>
</dbReference>
<dbReference type="PANTHER" id="PTHR30535">
    <property type="entry name" value="VITAMIN B12-BINDING PROTEIN"/>
    <property type="match status" value="1"/>
</dbReference>
<evidence type="ECO:0000313" key="7">
    <source>
        <dbReference type="Proteomes" id="UP000578077"/>
    </source>
</evidence>